<evidence type="ECO:0000313" key="3">
    <source>
        <dbReference type="Proteomes" id="UP000000448"/>
    </source>
</evidence>
<dbReference type="EMBL" id="CP001279">
    <property type="protein sequence ID" value="ACM92745.1"/>
    <property type="molecule type" value="Genomic_DNA"/>
</dbReference>
<dbReference type="STRING" id="598659.NAMH_0654"/>
<evidence type="ECO:0000313" key="2">
    <source>
        <dbReference type="EMBL" id="ACM92745.1"/>
    </source>
</evidence>
<gene>
    <name evidence="2" type="ordered locus">NAMH_0654</name>
</gene>
<accession>B9L8V8</accession>
<dbReference type="RefSeq" id="WP_015901797.1">
    <property type="nucleotide sequence ID" value="NC_012115.1"/>
</dbReference>
<reference evidence="2 3" key="1">
    <citation type="journal article" date="2009" name="PLoS Genet.">
        <title>Adaptations to submarine hydrothermal environments exemplified by the genome of Nautilia profundicola.</title>
        <authorList>
            <person name="Campbell B.J."/>
            <person name="Smith J.L."/>
            <person name="Hanson T.E."/>
            <person name="Klotz M.G."/>
            <person name="Stein L.Y."/>
            <person name="Lee C.K."/>
            <person name="Wu D."/>
            <person name="Robinson J.M."/>
            <person name="Khouri H.M."/>
            <person name="Eisen J.A."/>
            <person name="Cary S.C."/>
        </authorList>
    </citation>
    <scope>NUCLEOTIDE SEQUENCE [LARGE SCALE GENOMIC DNA]</scope>
    <source>
        <strain evidence="3">ATCC BAA-1463 / DSM 18972 / AmH</strain>
    </source>
</reference>
<dbReference type="OrthoDB" id="5373028at2"/>
<proteinExistence type="predicted"/>
<dbReference type="HOGENOM" id="CLU_2035530_0_0_7"/>
<evidence type="ECO:0000256" key="1">
    <source>
        <dbReference type="SAM" id="Phobius"/>
    </source>
</evidence>
<sequence>MNLLYLHMLFVFGWAVFMVSLAKSVACKENSKILAVLSLIFMLLVLYIGTKLMLAFPQVAKSGLWIHTKLSIDILAMLLNIYLAFIAFKNKTLSNTLSHVIYWTSVIMFAAMYYLTLFRPF</sequence>
<name>B9L8V8_NAUPA</name>
<feature type="transmembrane region" description="Helical" evidence="1">
    <location>
        <begin position="70"/>
        <end position="88"/>
    </location>
</feature>
<keyword evidence="1" id="KW-0472">Membrane</keyword>
<keyword evidence="1" id="KW-1133">Transmembrane helix</keyword>
<protein>
    <recommendedName>
        <fullName evidence="4">Integral membrane protein</fullName>
    </recommendedName>
</protein>
<dbReference type="AlphaFoldDB" id="B9L8V8"/>
<organism evidence="2 3">
    <name type="scientific">Nautilia profundicola (strain ATCC BAA-1463 / DSM 18972 / AmH)</name>
    <dbReference type="NCBI Taxonomy" id="598659"/>
    <lineage>
        <taxon>Bacteria</taxon>
        <taxon>Pseudomonadati</taxon>
        <taxon>Campylobacterota</taxon>
        <taxon>Epsilonproteobacteria</taxon>
        <taxon>Nautiliales</taxon>
        <taxon>Nautiliaceae</taxon>
        <taxon>Nautilia</taxon>
    </lineage>
</organism>
<keyword evidence="1" id="KW-0812">Transmembrane</keyword>
<evidence type="ECO:0008006" key="4">
    <source>
        <dbReference type="Google" id="ProtNLM"/>
    </source>
</evidence>
<dbReference type="Proteomes" id="UP000000448">
    <property type="component" value="Chromosome"/>
</dbReference>
<feature type="transmembrane region" description="Helical" evidence="1">
    <location>
        <begin position="6"/>
        <end position="26"/>
    </location>
</feature>
<keyword evidence="3" id="KW-1185">Reference proteome</keyword>
<dbReference type="KEGG" id="nam:NAMH_0654"/>
<feature type="transmembrane region" description="Helical" evidence="1">
    <location>
        <begin position="100"/>
        <end position="118"/>
    </location>
</feature>
<feature type="transmembrane region" description="Helical" evidence="1">
    <location>
        <begin position="33"/>
        <end position="50"/>
    </location>
</feature>